<dbReference type="Pfam" id="PF01208">
    <property type="entry name" value="URO-D"/>
    <property type="match status" value="1"/>
</dbReference>
<dbReference type="PANTHER" id="PTHR47099:SF1">
    <property type="entry name" value="METHYLCOBAMIDE:COM METHYLTRANSFERASE MTBA"/>
    <property type="match status" value="1"/>
</dbReference>
<dbReference type="Gene3D" id="3.20.20.210">
    <property type="match status" value="1"/>
</dbReference>
<dbReference type="GO" id="GO:0004853">
    <property type="term" value="F:uroporphyrinogen decarboxylase activity"/>
    <property type="evidence" value="ECO:0007669"/>
    <property type="project" value="InterPro"/>
</dbReference>
<organism evidence="2">
    <name type="scientific">bioreactor metagenome</name>
    <dbReference type="NCBI Taxonomy" id="1076179"/>
    <lineage>
        <taxon>unclassified sequences</taxon>
        <taxon>metagenomes</taxon>
        <taxon>ecological metagenomes</taxon>
    </lineage>
</organism>
<dbReference type="InterPro" id="IPR038071">
    <property type="entry name" value="UROD/MetE-like_sf"/>
</dbReference>
<feature type="domain" description="Uroporphyrinogen decarboxylase (URO-D)" evidence="1">
    <location>
        <begin position="30"/>
        <end position="219"/>
    </location>
</feature>
<dbReference type="PANTHER" id="PTHR47099">
    <property type="entry name" value="METHYLCOBAMIDE:COM METHYLTRANSFERASE MTBA"/>
    <property type="match status" value="1"/>
</dbReference>
<dbReference type="AlphaFoldDB" id="A0A645BLQ6"/>
<dbReference type="GO" id="GO:0006779">
    <property type="term" value="P:porphyrin-containing compound biosynthetic process"/>
    <property type="evidence" value="ECO:0007669"/>
    <property type="project" value="InterPro"/>
</dbReference>
<sequence>MDQFSQFTCRPENQEMVSPALISSLGIAPEDIYASVENITAIAAAAGKSAGRDFALLPFCHTVEAKAMGADIRPADDTAGPRAGAYTLNDPGELPPVDISASADAARLIKASSALRDGGWRVVYQLSGPISIFSCMTPLSCLFKCWRKTPETVGASLDRLQDMLSRFTAVLCEAGVEYISYSDPAGNANILGPKYGSLLTERFTLPFLKRIRETCGDRCSLLICPMTAASLSSGGHLLAAAPDGGDIAVCCVKREGCMKSKNFKLR</sequence>
<reference evidence="2" key="1">
    <citation type="submission" date="2019-08" db="EMBL/GenBank/DDBJ databases">
        <authorList>
            <person name="Kucharzyk K."/>
            <person name="Murdoch R.W."/>
            <person name="Higgins S."/>
            <person name="Loffler F."/>
        </authorList>
    </citation>
    <scope>NUCLEOTIDE SEQUENCE</scope>
</reference>
<name>A0A645BLQ6_9ZZZZ</name>
<evidence type="ECO:0000313" key="2">
    <source>
        <dbReference type="EMBL" id="MPM66167.1"/>
    </source>
</evidence>
<dbReference type="EMBL" id="VSSQ01020927">
    <property type="protein sequence ID" value="MPM66167.1"/>
    <property type="molecule type" value="Genomic_DNA"/>
</dbReference>
<accession>A0A645BLQ6</accession>
<gene>
    <name evidence="2" type="ORF">SDC9_113074</name>
</gene>
<dbReference type="InterPro" id="IPR052024">
    <property type="entry name" value="Methanogen_methyltrans"/>
</dbReference>
<evidence type="ECO:0000259" key="1">
    <source>
        <dbReference type="Pfam" id="PF01208"/>
    </source>
</evidence>
<proteinExistence type="predicted"/>
<dbReference type="InterPro" id="IPR000257">
    <property type="entry name" value="Uroporphyrinogen_deCOase"/>
</dbReference>
<dbReference type="SUPFAM" id="SSF51726">
    <property type="entry name" value="UROD/MetE-like"/>
    <property type="match status" value="1"/>
</dbReference>
<protein>
    <recommendedName>
        <fullName evidence="1">Uroporphyrinogen decarboxylase (URO-D) domain-containing protein</fullName>
    </recommendedName>
</protein>
<comment type="caution">
    <text evidence="2">The sequence shown here is derived from an EMBL/GenBank/DDBJ whole genome shotgun (WGS) entry which is preliminary data.</text>
</comment>